<feature type="domain" description="RecX third three-helical" evidence="7">
    <location>
        <begin position="116"/>
        <end position="158"/>
    </location>
</feature>
<evidence type="ECO:0000256" key="2">
    <source>
        <dbReference type="ARBA" id="ARBA00009695"/>
    </source>
</evidence>
<comment type="function">
    <text evidence="5">Modulates RecA activity.</text>
</comment>
<dbReference type="Pfam" id="PF21981">
    <property type="entry name" value="RecX_HTH3"/>
    <property type="match status" value="1"/>
</dbReference>
<organism evidence="9 10">
    <name type="scientific">Pelodictyon luteolum</name>
    <dbReference type="NCBI Taxonomy" id="1100"/>
    <lineage>
        <taxon>Bacteria</taxon>
        <taxon>Pseudomonadati</taxon>
        <taxon>Chlorobiota</taxon>
        <taxon>Chlorobiia</taxon>
        <taxon>Chlorobiales</taxon>
        <taxon>Chlorobiaceae</taxon>
        <taxon>Chlorobium/Pelodictyon group</taxon>
        <taxon>Pelodictyon</taxon>
    </lineage>
</organism>
<feature type="domain" description="RecX first three-helical" evidence="8">
    <location>
        <begin position="24"/>
        <end position="60"/>
    </location>
</feature>
<dbReference type="GO" id="GO:0006282">
    <property type="term" value="P:regulation of DNA repair"/>
    <property type="evidence" value="ECO:0007669"/>
    <property type="project" value="UniProtKB-UniRule"/>
</dbReference>
<reference evidence="9 10" key="1">
    <citation type="submission" date="2016-03" db="EMBL/GenBank/DDBJ databases">
        <title>Speciation and ecological success in dimly lit waters: horizontal gene transfer in a green sulfur bacteria bloom unveiled by metagenomic assembly.</title>
        <authorList>
            <person name="Llorens-Mares T."/>
            <person name="Liu Z."/>
            <person name="Allen L.Z."/>
            <person name="Rusch D.B."/>
            <person name="Craig M.T."/>
            <person name="Dupont C.L."/>
            <person name="Bryant D.A."/>
            <person name="Casamayor E.O."/>
        </authorList>
    </citation>
    <scope>NUCLEOTIDE SEQUENCE [LARGE SCALE GENOMIC DNA]</scope>
    <source>
        <strain evidence="9">CIII</strain>
    </source>
</reference>
<dbReference type="Gene3D" id="1.10.10.10">
    <property type="entry name" value="Winged helix-like DNA-binding domain superfamily/Winged helix DNA-binding domain"/>
    <property type="match status" value="3"/>
</dbReference>
<keyword evidence="4 5" id="KW-0963">Cytoplasm</keyword>
<dbReference type="InterPro" id="IPR003783">
    <property type="entry name" value="Regulatory_RecX"/>
</dbReference>
<dbReference type="InterPro" id="IPR053924">
    <property type="entry name" value="RecX_HTH_2nd"/>
</dbReference>
<dbReference type="PANTHER" id="PTHR33602">
    <property type="entry name" value="REGULATORY PROTEIN RECX FAMILY PROTEIN"/>
    <property type="match status" value="1"/>
</dbReference>
<dbReference type="PANTHER" id="PTHR33602:SF1">
    <property type="entry name" value="REGULATORY PROTEIN RECX FAMILY PROTEIN"/>
    <property type="match status" value="1"/>
</dbReference>
<evidence type="ECO:0000313" key="10">
    <source>
        <dbReference type="Proteomes" id="UP000076481"/>
    </source>
</evidence>
<accession>A0A165LXL1</accession>
<evidence type="ECO:0000256" key="1">
    <source>
        <dbReference type="ARBA" id="ARBA00004496"/>
    </source>
</evidence>
<evidence type="ECO:0000256" key="5">
    <source>
        <dbReference type="HAMAP-Rule" id="MF_01114"/>
    </source>
</evidence>
<evidence type="ECO:0000313" key="9">
    <source>
        <dbReference type="EMBL" id="KZK74556.1"/>
    </source>
</evidence>
<evidence type="ECO:0000256" key="4">
    <source>
        <dbReference type="ARBA" id="ARBA00022490"/>
    </source>
</evidence>
<dbReference type="NCBIfam" id="NF001063">
    <property type="entry name" value="PRK00117.5-3"/>
    <property type="match status" value="1"/>
</dbReference>
<dbReference type="InterPro" id="IPR036388">
    <property type="entry name" value="WH-like_DNA-bd_sf"/>
</dbReference>
<comment type="subcellular location">
    <subcellularLocation>
        <location evidence="1 5">Cytoplasm</location>
    </subcellularLocation>
</comment>
<dbReference type="InterPro" id="IPR053925">
    <property type="entry name" value="RecX_HTH_3rd"/>
</dbReference>
<dbReference type="RefSeq" id="WP_303681290.1">
    <property type="nucleotide sequence ID" value="NZ_LVWG01000022.1"/>
</dbReference>
<proteinExistence type="inferred from homology"/>
<gene>
    <name evidence="5" type="primary">recX</name>
    <name evidence="9" type="ORF">A3K90_02230</name>
</gene>
<sequence>MYGRQSAHRGRKATESSLSLASAHAFKLLGLRSHSRMELETKLRKKGFEEAHIAGSIERLIELNLINDRTFAEEFMRSRSRMKPAGRIKLKMELRKRGVEDAIIDEILKRHDSTGACLDAAEKKLRAIGGSPGTREKEKLVRFLLGRGFMWGEIREALETLMQGNGGRSPLGENEEES</sequence>
<dbReference type="Pfam" id="PF21982">
    <property type="entry name" value="RecX_HTH1"/>
    <property type="match status" value="1"/>
</dbReference>
<comment type="similarity">
    <text evidence="2 5">Belongs to the RecX family.</text>
</comment>
<dbReference type="GO" id="GO:0005737">
    <property type="term" value="C:cytoplasm"/>
    <property type="evidence" value="ECO:0007669"/>
    <property type="project" value="UniProtKB-SubCell"/>
</dbReference>
<protein>
    <recommendedName>
        <fullName evidence="3 5">Regulatory protein RecX</fullName>
    </recommendedName>
</protein>
<dbReference type="Proteomes" id="UP000076481">
    <property type="component" value="Unassembled WGS sequence"/>
</dbReference>
<feature type="domain" description="RecX second three-helical" evidence="6">
    <location>
        <begin position="67"/>
        <end position="107"/>
    </location>
</feature>
<evidence type="ECO:0000256" key="3">
    <source>
        <dbReference type="ARBA" id="ARBA00018111"/>
    </source>
</evidence>
<dbReference type="HAMAP" id="MF_01114">
    <property type="entry name" value="RecX"/>
    <property type="match status" value="1"/>
</dbReference>
<evidence type="ECO:0000259" key="7">
    <source>
        <dbReference type="Pfam" id="PF21981"/>
    </source>
</evidence>
<evidence type="ECO:0000259" key="6">
    <source>
        <dbReference type="Pfam" id="PF02631"/>
    </source>
</evidence>
<name>A0A165LXL1_PELLU</name>
<dbReference type="Pfam" id="PF02631">
    <property type="entry name" value="RecX_HTH2"/>
    <property type="match status" value="1"/>
</dbReference>
<dbReference type="InterPro" id="IPR053926">
    <property type="entry name" value="RecX_HTH_1st"/>
</dbReference>
<dbReference type="EMBL" id="LVWG01000022">
    <property type="protein sequence ID" value="KZK74556.1"/>
    <property type="molecule type" value="Genomic_DNA"/>
</dbReference>
<evidence type="ECO:0000259" key="8">
    <source>
        <dbReference type="Pfam" id="PF21982"/>
    </source>
</evidence>
<dbReference type="AlphaFoldDB" id="A0A165LXL1"/>
<comment type="caution">
    <text evidence="9">The sequence shown here is derived from an EMBL/GenBank/DDBJ whole genome shotgun (WGS) entry which is preliminary data.</text>
</comment>